<gene>
    <name evidence="2" type="ORF">IT774_11935</name>
</gene>
<protein>
    <submittedName>
        <fullName evidence="2">Uncharacterized protein</fullName>
    </submittedName>
</protein>
<feature type="region of interest" description="Disordered" evidence="1">
    <location>
        <begin position="58"/>
        <end position="91"/>
    </location>
</feature>
<dbReference type="EMBL" id="CP064795">
    <property type="protein sequence ID" value="QPG04872.1"/>
    <property type="molecule type" value="Genomic_DNA"/>
</dbReference>
<proteinExistence type="predicted"/>
<evidence type="ECO:0000313" key="2">
    <source>
        <dbReference type="EMBL" id="QPG04872.1"/>
    </source>
</evidence>
<evidence type="ECO:0000256" key="1">
    <source>
        <dbReference type="SAM" id="MobiDB-lite"/>
    </source>
</evidence>
<keyword evidence="3" id="KW-1185">Reference proteome</keyword>
<dbReference type="AlphaFoldDB" id="A0A7S9DVT1"/>
<accession>A0A7S9DVT1</accession>
<organism evidence="2 3">
    <name type="scientific">Salinimonas marina</name>
    <dbReference type="NCBI Taxonomy" id="2785918"/>
    <lineage>
        <taxon>Bacteria</taxon>
        <taxon>Pseudomonadati</taxon>
        <taxon>Pseudomonadota</taxon>
        <taxon>Gammaproteobacteria</taxon>
        <taxon>Alteromonadales</taxon>
        <taxon>Alteromonadaceae</taxon>
        <taxon>Alteromonas/Salinimonas group</taxon>
        <taxon>Salinimonas</taxon>
    </lineage>
</organism>
<sequence>MLNLSQIAALQQMGICVWQQVGQDVATDSAMPVTTQPSASRVQTAPDRTQQLAALRTAISRDNPDSKDTTSSQAVAATAEPAEAALTAEQQSQAEALLDDISLAMAVVLPNQPMPAVKIASELKVTSQQISLPVAPAALTAADKKQLWQAMVWLG</sequence>
<feature type="compositionally biased region" description="Low complexity" evidence="1">
    <location>
        <begin position="73"/>
        <end position="91"/>
    </location>
</feature>
<dbReference type="Proteomes" id="UP000595095">
    <property type="component" value="Chromosome"/>
</dbReference>
<dbReference type="RefSeq" id="WP_195809964.1">
    <property type="nucleotide sequence ID" value="NZ_CP064795.1"/>
</dbReference>
<name>A0A7S9DVT1_9ALTE</name>
<reference evidence="2 3" key="1">
    <citation type="submission" date="2020-11" db="EMBL/GenBank/DDBJ databases">
        <title>Complete genome sequence for Salinimonas sp. strain G2-b.</title>
        <authorList>
            <person name="Park S.-J."/>
        </authorList>
    </citation>
    <scope>NUCLEOTIDE SEQUENCE [LARGE SCALE GENOMIC DNA]</scope>
    <source>
        <strain evidence="2 3">G2-b</strain>
    </source>
</reference>
<dbReference type="KEGG" id="smaa:IT774_11935"/>
<evidence type="ECO:0000313" key="3">
    <source>
        <dbReference type="Proteomes" id="UP000595095"/>
    </source>
</evidence>